<evidence type="ECO:0000256" key="6">
    <source>
        <dbReference type="ARBA" id="ARBA00022679"/>
    </source>
</evidence>
<dbReference type="InterPro" id="IPR005467">
    <property type="entry name" value="His_kinase_dom"/>
</dbReference>
<dbReference type="InterPro" id="IPR003661">
    <property type="entry name" value="HisK_dim/P_dom"/>
</dbReference>
<evidence type="ECO:0000256" key="5">
    <source>
        <dbReference type="ARBA" id="ARBA00022553"/>
    </source>
</evidence>
<evidence type="ECO:0000256" key="8">
    <source>
        <dbReference type="ARBA" id="ARBA00022741"/>
    </source>
</evidence>
<reference evidence="17 18" key="1">
    <citation type="journal article" date="2012" name="PLoS ONE">
        <title>The purine-utilizing bacterium Clostridium acidurici 9a: a genome-guided metabolic reconsideration.</title>
        <authorList>
            <person name="Hartwich K."/>
            <person name="Poehlein A."/>
            <person name="Daniel R."/>
        </authorList>
    </citation>
    <scope>NUCLEOTIDE SEQUENCE [LARGE SCALE GENOMIC DNA]</scope>
    <source>
        <strain evidence="18">ATCC 7906 / DSM 604 / BCRC 14475 / CIP 104303 / KCTC 5404 / NCIMB 10678 / 9a</strain>
    </source>
</reference>
<keyword evidence="13 14" id="KW-0472">Membrane</keyword>
<dbReference type="SUPFAM" id="SSF47384">
    <property type="entry name" value="Homodimeric domain of signal transducing histidine kinase"/>
    <property type="match status" value="1"/>
</dbReference>
<dbReference type="InterPro" id="IPR036097">
    <property type="entry name" value="HisK_dim/P_sf"/>
</dbReference>
<dbReference type="Pfam" id="PF00512">
    <property type="entry name" value="HisKA"/>
    <property type="match status" value="1"/>
</dbReference>
<evidence type="ECO:0000256" key="7">
    <source>
        <dbReference type="ARBA" id="ARBA00022692"/>
    </source>
</evidence>
<dbReference type="InterPro" id="IPR036890">
    <property type="entry name" value="HATPase_C_sf"/>
</dbReference>
<keyword evidence="12" id="KW-0902">Two-component regulatory system</keyword>
<evidence type="ECO:0000256" key="10">
    <source>
        <dbReference type="ARBA" id="ARBA00022840"/>
    </source>
</evidence>
<dbReference type="EC" id="2.7.13.3" evidence="3"/>
<evidence type="ECO:0000256" key="12">
    <source>
        <dbReference type="ARBA" id="ARBA00023012"/>
    </source>
</evidence>
<dbReference type="PATRIC" id="fig|1128398.3.peg.2819"/>
<keyword evidence="18" id="KW-1185">Reference proteome</keyword>
<comment type="catalytic activity">
    <reaction evidence="1">
        <text>ATP + protein L-histidine = ADP + protein N-phospho-L-histidine.</text>
        <dbReference type="EC" id="2.7.13.3"/>
    </reaction>
</comment>
<evidence type="ECO:0000256" key="3">
    <source>
        <dbReference type="ARBA" id="ARBA00012438"/>
    </source>
</evidence>
<feature type="domain" description="Histidine kinase" evidence="15">
    <location>
        <begin position="497"/>
        <end position="694"/>
    </location>
</feature>
<dbReference type="InterPro" id="IPR003660">
    <property type="entry name" value="HAMP_dom"/>
</dbReference>
<evidence type="ECO:0000256" key="2">
    <source>
        <dbReference type="ARBA" id="ARBA00004651"/>
    </source>
</evidence>
<dbReference type="SUPFAM" id="SSF55874">
    <property type="entry name" value="ATPase domain of HSP90 chaperone/DNA topoisomerase II/histidine kinase"/>
    <property type="match status" value="1"/>
</dbReference>
<sequence>MDIKLKSYSHSIITKIIVFILVIVCFTGGIISLINTLEASDGDFKMTFDDNYFLSREYMSESTSVLEDLTKLIIKYKSEEYVLNGGTITEEQIRMEEENLFSDFQDNSNRYNHSLSSEENYEEFKKIYATEIANIKSKLIQNDLREFKMLLQRLKDYKGVLYYTNDGKNTFTNSSEVGKEYFKSHPSYMIFEGYETEVHPEEIKNNGHYNWMLEDVIVRATEQTNELAQENTEDQEKNTIYIAFTEEYLNPKIKEWKENKEIMTDNIYRLVGFSLGLAISFIYLAIVVGRKSFKDKELHLNSIDRLPNDINLLLCFTLMMLSIVFIDNLGYSAQKFHELNKVTIPIISFIASLGLILVISLIKHFKNNTLIKNTLTYTVCYKLYKFIRDIYNSGSVGVKIVLIVIIYPALVAGTFFMFPITIGLAAWLALKRVKQFNEIKEGVEKIKDGDMNHVINVSGDGEFGKLSANINSITDGLKKSVNNELKSERLKTELITNVSHDIRTPLTSIITYVDLLKREEDREKSQEYIEILDQKAQRLKTLTDDLFEATKASSGSIPVNFEKIDMISLITQGLGELNDKIEQSELKFKINHPNDKVYVRADGKLLWRVIENLLSNIFKYALKGSRVYVDIEESENTVNLIIKNISAYELNISANELMERFKRGDESRSSQGSGLGLSIAKSLISIQNGQFDIEVDGDLFKATIQMNKYKL</sequence>
<keyword evidence="4" id="KW-1003">Cell membrane</keyword>
<dbReference type="GO" id="GO:0000155">
    <property type="term" value="F:phosphorelay sensor kinase activity"/>
    <property type="evidence" value="ECO:0007669"/>
    <property type="project" value="InterPro"/>
</dbReference>
<dbReference type="SMART" id="SM00387">
    <property type="entry name" value="HATPase_c"/>
    <property type="match status" value="1"/>
</dbReference>
<evidence type="ECO:0000256" key="4">
    <source>
        <dbReference type="ARBA" id="ARBA00022475"/>
    </source>
</evidence>
<feature type="transmembrane region" description="Helical" evidence="14">
    <location>
        <begin position="310"/>
        <end position="330"/>
    </location>
</feature>
<keyword evidence="10" id="KW-0067">ATP-binding</keyword>
<evidence type="ECO:0000256" key="13">
    <source>
        <dbReference type="ARBA" id="ARBA00023136"/>
    </source>
</evidence>
<dbReference type="PROSITE" id="PS50885">
    <property type="entry name" value="HAMP"/>
    <property type="match status" value="1"/>
</dbReference>
<evidence type="ECO:0000313" key="18">
    <source>
        <dbReference type="Proteomes" id="UP000006094"/>
    </source>
</evidence>
<feature type="transmembrane region" description="Helical" evidence="14">
    <location>
        <begin position="12"/>
        <end position="34"/>
    </location>
</feature>
<dbReference type="PANTHER" id="PTHR45528">
    <property type="entry name" value="SENSOR HISTIDINE KINASE CPXA"/>
    <property type="match status" value="1"/>
</dbReference>
<comment type="subcellular location">
    <subcellularLocation>
        <location evidence="2">Cell membrane</location>
        <topology evidence="2">Multi-pass membrane protein</topology>
    </subcellularLocation>
</comment>
<dbReference type="EMBL" id="CP003326">
    <property type="protein sequence ID" value="AFS79729.1"/>
    <property type="molecule type" value="Genomic_DNA"/>
</dbReference>
<evidence type="ECO:0000259" key="16">
    <source>
        <dbReference type="PROSITE" id="PS50885"/>
    </source>
</evidence>
<keyword evidence="5" id="KW-0597">Phosphoprotein</keyword>
<dbReference type="CDD" id="cd06225">
    <property type="entry name" value="HAMP"/>
    <property type="match status" value="1"/>
</dbReference>
<feature type="domain" description="HAMP" evidence="16">
    <location>
        <begin position="430"/>
        <end position="482"/>
    </location>
</feature>
<dbReference type="AlphaFoldDB" id="K0B2K7"/>
<dbReference type="Gene3D" id="3.30.565.10">
    <property type="entry name" value="Histidine kinase-like ATPase, C-terminal domain"/>
    <property type="match status" value="1"/>
</dbReference>
<keyword evidence="11 14" id="KW-1133">Transmembrane helix</keyword>
<dbReference type="Gene3D" id="1.10.287.130">
    <property type="match status" value="1"/>
</dbReference>
<feature type="transmembrane region" description="Helical" evidence="14">
    <location>
        <begin position="400"/>
        <end position="430"/>
    </location>
</feature>
<keyword evidence="7 14" id="KW-0812">Transmembrane</keyword>
<keyword evidence="9 17" id="KW-0418">Kinase</keyword>
<keyword evidence="6 17" id="KW-0808">Transferase</keyword>
<dbReference type="PANTHER" id="PTHR45528:SF1">
    <property type="entry name" value="SENSOR HISTIDINE KINASE CPXA"/>
    <property type="match status" value="1"/>
</dbReference>
<dbReference type="Proteomes" id="UP000006094">
    <property type="component" value="Chromosome"/>
</dbReference>
<evidence type="ECO:0000256" key="14">
    <source>
        <dbReference type="SAM" id="Phobius"/>
    </source>
</evidence>
<feature type="transmembrane region" description="Helical" evidence="14">
    <location>
        <begin position="342"/>
        <end position="362"/>
    </location>
</feature>
<dbReference type="PROSITE" id="PS50109">
    <property type="entry name" value="HIS_KIN"/>
    <property type="match status" value="1"/>
</dbReference>
<dbReference type="FunFam" id="1.10.287.130:FF:000001">
    <property type="entry name" value="Two-component sensor histidine kinase"/>
    <property type="match status" value="1"/>
</dbReference>
<dbReference type="GO" id="GO:0005886">
    <property type="term" value="C:plasma membrane"/>
    <property type="evidence" value="ECO:0007669"/>
    <property type="project" value="UniProtKB-SubCell"/>
</dbReference>
<feature type="transmembrane region" description="Helical" evidence="14">
    <location>
        <begin position="267"/>
        <end position="289"/>
    </location>
</feature>
<dbReference type="InterPro" id="IPR003594">
    <property type="entry name" value="HATPase_dom"/>
</dbReference>
<dbReference type="CDD" id="cd00082">
    <property type="entry name" value="HisKA"/>
    <property type="match status" value="1"/>
</dbReference>
<evidence type="ECO:0000256" key="1">
    <source>
        <dbReference type="ARBA" id="ARBA00000085"/>
    </source>
</evidence>
<dbReference type="Pfam" id="PF02518">
    <property type="entry name" value="HATPase_c"/>
    <property type="match status" value="1"/>
</dbReference>
<evidence type="ECO:0000256" key="9">
    <source>
        <dbReference type="ARBA" id="ARBA00022777"/>
    </source>
</evidence>
<keyword evidence="8" id="KW-0547">Nucleotide-binding</keyword>
<accession>K0B2K7</accession>
<dbReference type="SMART" id="SM00304">
    <property type="entry name" value="HAMP"/>
    <property type="match status" value="1"/>
</dbReference>
<dbReference type="KEGG" id="cad:Curi_c27360"/>
<evidence type="ECO:0000313" key="17">
    <source>
        <dbReference type="EMBL" id="AFS79729.1"/>
    </source>
</evidence>
<evidence type="ECO:0000259" key="15">
    <source>
        <dbReference type="PROSITE" id="PS50109"/>
    </source>
</evidence>
<dbReference type="GO" id="GO:0005524">
    <property type="term" value="F:ATP binding"/>
    <property type="evidence" value="ECO:0007669"/>
    <property type="project" value="UniProtKB-KW"/>
</dbReference>
<dbReference type="Gene3D" id="6.10.340.10">
    <property type="match status" value="1"/>
</dbReference>
<evidence type="ECO:0000256" key="11">
    <source>
        <dbReference type="ARBA" id="ARBA00022989"/>
    </source>
</evidence>
<proteinExistence type="predicted"/>
<dbReference type="SMART" id="SM00388">
    <property type="entry name" value="HisKA"/>
    <property type="match status" value="1"/>
</dbReference>
<dbReference type="STRING" id="1128398.Curi_c27360"/>
<protein>
    <recommendedName>
        <fullName evidence="3">histidine kinase</fullName>
        <ecNumber evidence="3">2.7.13.3</ecNumber>
    </recommendedName>
</protein>
<dbReference type="HOGENOM" id="CLU_000445_73_0_9"/>
<dbReference type="InterPro" id="IPR050398">
    <property type="entry name" value="HssS/ArlS-like"/>
</dbReference>
<dbReference type="RefSeq" id="WP_014968863.1">
    <property type="nucleotide sequence ID" value="NC_018664.1"/>
</dbReference>
<dbReference type="OrthoDB" id="9792991at2"/>
<organism evidence="17 18">
    <name type="scientific">Gottschalkia acidurici (strain ATCC 7906 / DSM 604 / BCRC 14475 / CIP 104303 / KCTC 5404 / NCIMB 10678 / 9a)</name>
    <name type="common">Clostridium acidurici</name>
    <dbReference type="NCBI Taxonomy" id="1128398"/>
    <lineage>
        <taxon>Bacteria</taxon>
        <taxon>Bacillati</taxon>
        <taxon>Bacillota</taxon>
        <taxon>Tissierellia</taxon>
        <taxon>Tissierellales</taxon>
        <taxon>Gottschalkiaceae</taxon>
        <taxon>Gottschalkia</taxon>
    </lineage>
</organism>
<gene>
    <name evidence="17" type="ordered locus">Curi_c27360</name>
</gene>
<name>K0B2K7_GOTA9</name>
<dbReference type="eggNOG" id="COG2205">
    <property type="taxonomic scope" value="Bacteria"/>
</dbReference>